<gene>
    <name evidence="2" type="ORF">QIT00_29420</name>
</gene>
<proteinExistence type="predicted"/>
<evidence type="ECO:0000259" key="1">
    <source>
        <dbReference type="SMART" id="SM00829"/>
    </source>
</evidence>
<dbReference type="PANTHER" id="PTHR44013:SF1">
    <property type="entry name" value="ZINC-TYPE ALCOHOL DEHYDROGENASE-LIKE PROTEIN C16A3.02C"/>
    <property type="match status" value="1"/>
</dbReference>
<protein>
    <submittedName>
        <fullName evidence="2">NADP-dependent oxidoreductase</fullName>
        <ecNumber evidence="2">1.-.-.-</ecNumber>
    </submittedName>
</protein>
<reference evidence="2 3" key="1">
    <citation type="submission" date="2023-05" db="EMBL/GenBank/DDBJ databases">
        <title>Draft genome sequence of Streptomyces sp. B-S-A12 isolated from a cave soil in Thailand.</title>
        <authorList>
            <person name="Chamroensaksri N."/>
            <person name="Muangham S."/>
        </authorList>
    </citation>
    <scope>NUCLEOTIDE SEQUENCE [LARGE SCALE GENOMIC DNA]</scope>
    <source>
        <strain evidence="2 3">B-S-A12</strain>
    </source>
</reference>
<dbReference type="EC" id="1.-.-.-" evidence="2"/>
<dbReference type="Proteomes" id="UP001237105">
    <property type="component" value="Unassembled WGS sequence"/>
</dbReference>
<keyword evidence="2" id="KW-0560">Oxidoreductase</keyword>
<dbReference type="InterPro" id="IPR013154">
    <property type="entry name" value="ADH-like_N"/>
</dbReference>
<dbReference type="InterPro" id="IPR011032">
    <property type="entry name" value="GroES-like_sf"/>
</dbReference>
<dbReference type="Pfam" id="PF13602">
    <property type="entry name" value="ADH_zinc_N_2"/>
    <property type="match status" value="1"/>
</dbReference>
<dbReference type="SUPFAM" id="SSF50129">
    <property type="entry name" value="GroES-like"/>
    <property type="match status" value="1"/>
</dbReference>
<dbReference type="SMART" id="SM00829">
    <property type="entry name" value="PKS_ER"/>
    <property type="match status" value="1"/>
</dbReference>
<dbReference type="Gene3D" id="3.90.180.10">
    <property type="entry name" value="Medium-chain alcohol dehydrogenases, catalytic domain"/>
    <property type="match status" value="1"/>
</dbReference>
<accession>A0ABT6T4N8</accession>
<dbReference type="InterPro" id="IPR052733">
    <property type="entry name" value="Chloroplast_QOR"/>
</dbReference>
<name>A0ABT6T4N8_9ACTN</name>
<evidence type="ECO:0000313" key="2">
    <source>
        <dbReference type="EMBL" id="MDI3422615.1"/>
    </source>
</evidence>
<evidence type="ECO:0000313" key="3">
    <source>
        <dbReference type="Proteomes" id="UP001237105"/>
    </source>
</evidence>
<dbReference type="InterPro" id="IPR020843">
    <property type="entry name" value="ER"/>
</dbReference>
<dbReference type="InterPro" id="IPR036291">
    <property type="entry name" value="NAD(P)-bd_dom_sf"/>
</dbReference>
<dbReference type="CDD" id="cd05289">
    <property type="entry name" value="MDR_like_2"/>
    <property type="match status" value="1"/>
</dbReference>
<dbReference type="RefSeq" id="WP_282538472.1">
    <property type="nucleotide sequence ID" value="NZ_JASCIS010000039.1"/>
</dbReference>
<sequence length="309" mass="32115">MKALTASSYGPVEQLTITDVPRPVPAAGQVLIKVRAAALNALDIRLTTGEFREQMPIEHPFHPGLDAAGTVEAVGEGVTRFAVGDEVVAFTYPHFGTVAEYALAADGPNLLRRPPALPPEAAAALPQAAMTAAAAHDAAQLKPGQSVLVIGAPGGVGSYLLQLATRSGAEVLATGKPEDEEYLRRLGAVATIDYTSREVAEEARRLRPAGVDVVVDLVNAGPGLAATAAAAKDGGLLVSTLGGPPRFEREVTAAYVGVEQGIGQLEELVRRTAEGELEVRVDLHPFTRAVEAAQQFAGAHSRGKLVIGF</sequence>
<keyword evidence="3" id="KW-1185">Reference proteome</keyword>
<dbReference type="Pfam" id="PF08240">
    <property type="entry name" value="ADH_N"/>
    <property type="match status" value="1"/>
</dbReference>
<dbReference type="Gene3D" id="3.40.50.720">
    <property type="entry name" value="NAD(P)-binding Rossmann-like Domain"/>
    <property type="match status" value="1"/>
</dbReference>
<feature type="domain" description="Enoyl reductase (ER)" evidence="1">
    <location>
        <begin position="10"/>
        <end position="307"/>
    </location>
</feature>
<dbReference type="SUPFAM" id="SSF51735">
    <property type="entry name" value="NAD(P)-binding Rossmann-fold domains"/>
    <property type="match status" value="1"/>
</dbReference>
<comment type="caution">
    <text evidence="2">The sequence shown here is derived from an EMBL/GenBank/DDBJ whole genome shotgun (WGS) entry which is preliminary data.</text>
</comment>
<dbReference type="PANTHER" id="PTHR44013">
    <property type="entry name" value="ZINC-TYPE ALCOHOL DEHYDROGENASE-LIKE PROTEIN C16A3.02C"/>
    <property type="match status" value="1"/>
</dbReference>
<organism evidence="2 3">
    <name type="scientific">Streptomyces luteolus</name>
    <dbReference type="NCBI Taxonomy" id="3043615"/>
    <lineage>
        <taxon>Bacteria</taxon>
        <taxon>Bacillati</taxon>
        <taxon>Actinomycetota</taxon>
        <taxon>Actinomycetes</taxon>
        <taxon>Kitasatosporales</taxon>
        <taxon>Streptomycetaceae</taxon>
        <taxon>Streptomyces</taxon>
    </lineage>
</organism>
<dbReference type="GO" id="GO:0016491">
    <property type="term" value="F:oxidoreductase activity"/>
    <property type="evidence" value="ECO:0007669"/>
    <property type="project" value="UniProtKB-KW"/>
</dbReference>
<dbReference type="EMBL" id="JASCIS010000039">
    <property type="protein sequence ID" value="MDI3422615.1"/>
    <property type="molecule type" value="Genomic_DNA"/>
</dbReference>